<comment type="caution">
    <text evidence="1">The sequence shown here is derived from an EMBL/GenBank/DDBJ whole genome shotgun (WGS) entry which is preliminary data.</text>
</comment>
<dbReference type="Proteomes" id="UP000766486">
    <property type="component" value="Unassembled WGS sequence"/>
</dbReference>
<protein>
    <recommendedName>
        <fullName evidence="3">ATPase expression protein 2, mitochondrial</fullName>
    </recommendedName>
</protein>
<keyword evidence="2" id="KW-1185">Reference proteome</keyword>
<dbReference type="EMBL" id="CABFNS010000872">
    <property type="protein sequence ID" value="VUC33892.1"/>
    <property type="molecule type" value="Genomic_DNA"/>
</dbReference>
<sequence>MAKPVTYRPSWHFEVINNPTDWQWEPPTTPETRHKDSAKISLKNLSGKLLRWLEDSDLDKPFIDPPPEVLDIPAAIDSPTAEQSMAVPSAAPVTIITDLHQLRSAICGMDKVIKTSLRPNLVRRIRSGDITVEDLIESMNPLDTATVAHISNYDLTRTVISKVRSAIVTTLSELRAQDLKDDYREAWVAVMNHSLTARANSAGFRTLALLIEKAQPMDRTLIPIDGLATRLYDLIQSMVVLSKKKVTLEDAAQLAQVMRLLEPSMREDVSHKVESIVAEAFAAGLSYEYRYWWMVFKAHYTDVSFSEFEEAVNAYLESNKRPNDHQSLLLISARMFADNCVDAESYMTFARQLRGDYQEKHWLTLAKKVMDSRGRQGLTSLWCHLGALKYDVRFFEKLVVFSQKRRTRDDSVRLMKDIVSNPLLPSLRFWLALNGEMKRIMSPHPTSSEAGVKPDEMVANKKHLMELVDMMARWYETAPDLTNRMAFRGLSRCIRFQTQLSGRPSAQVLRSMTTIVTSKLRDGQVAPAGRLHHYVENIVAPNQGVEVARSCRNILASWQKQASLEATIKEKRRHVKQI</sequence>
<name>A0ABY6UR81_BIOOC</name>
<evidence type="ECO:0000313" key="2">
    <source>
        <dbReference type="Proteomes" id="UP000766486"/>
    </source>
</evidence>
<proteinExistence type="predicted"/>
<gene>
    <name evidence="1" type="ORF">CLO192961_LOCUS362898</name>
</gene>
<evidence type="ECO:0000313" key="1">
    <source>
        <dbReference type="EMBL" id="VUC33892.1"/>
    </source>
</evidence>
<evidence type="ECO:0008006" key="3">
    <source>
        <dbReference type="Google" id="ProtNLM"/>
    </source>
</evidence>
<reference evidence="1 2" key="1">
    <citation type="submission" date="2019-06" db="EMBL/GenBank/DDBJ databases">
        <authorList>
            <person name="Broberg M."/>
        </authorList>
    </citation>
    <scope>NUCLEOTIDE SEQUENCE [LARGE SCALE GENOMIC DNA]</scope>
</reference>
<accession>A0ABY6UR81</accession>
<organism evidence="1 2">
    <name type="scientific">Bionectria ochroleuca</name>
    <name type="common">Gliocladium roseum</name>
    <dbReference type="NCBI Taxonomy" id="29856"/>
    <lineage>
        <taxon>Eukaryota</taxon>
        <taxon>Fungi</taxon>
        <taxon>Dikarya</taxon>
        <taxon>Ascomycota</taxon>
        <taxon>Pezizomycotina</taxon>
        <taxon>Sordariomycetes</taxon>
        <taxon>Hypocreomycetidae</taxon>
        <taxon>Hypocreales</taxon>
        <taxon>Bionectriaceae</taxon>
        <taxon>Clonostachys</taxon>
    </lineage>
</organism>